<evidence type="ECO:0000256" key="2">
    <source>
        <dbReference type="SAM" id="Phobius"/>
    </source>
</evidence>
<evidence type="ECO:0000259" key="3">
    <source>
        <dbReference type="PROSITE" id="PS51740"/>
    </source>
</evidence>
<keyword evidence="1" id="KW-0238">DNA-binding</keyword>
<accession>A0A172RZ22</accession>
<keyword evidence="2" id="KW-0472">Membrane</keyword>
<dbReference type="Proteomes" id="UP000182975">
    <property type="component" value="Unassembled WGS sequence"/>
</dbReference>
<keyword evidence="2" id="KW-0812">Transmembrane</keyword>
<gene>
    <name evidence="4" type="ORF">SAMN02910314_00964</name>
</gene>
<keyword evidence="2" id="KW-1133">Transmembrane helix</keyword>
<name>A0A172RZ22_9ACTN</name>
<dbReference type="GO" id="GO:0003677">
    <property type="term" value="F:DNA binding"/>
    <property type="evidence" value="ECO:0007669"/>
    <property type="project" value="UniProtKB-UniRule"/>
</dbReference>
<dbReference type="PROSITE" id="PS51740">
    <property type="entry name" value="SPOVT_ABRB"/>
    <property type="match status" value="1"/>
</dbReference>
<dbReference type="RefSeq" id="WP_066663151.1">
    <property type="nucleotide sequence ID" value="NZ_CP011402.1"/>
</dbReference>
<keyword evidence="5" id="KW-1185">Reference proteome</keyword>
<dbReference type="InterPro" id="IPR007159">
    <property type="entry name" value="SpoVT-AbrB_dom"/>
</dbReference>
<protein>
    <recommendedName>
        <fullName evidence="3">SpoVT-AbrB domain-containing protein</fullName>
    </recommendedName>
</protein>
<evidence type="ECO:0000256" key="1">
    <source>
        <dbReference type="PROSITE-ProRule" id="PRU01076"/>
    </source>
</evidence>
<sequence>MATAARAYRYDAAPVQPRRERNTQVRVVPGTRQADAVSPLFVTVVKAAFAVLMVFAVVACVRVWFTAATVNTLLESQVTSSQVDQIRSSSESLQVQKSVLASPSHVKERASQLGLVEASSVESVTLDTDVVTYDGQGNLSLSASLSAAAGI</sequence>
<reference evidence="5" key="1">
    <citation type="submission" date="2016-10" db="EMBL/GenBank/DDBJ databases">
        <authorList>
            <person name="Varghese N."/>
        </authorList>
    </citation>
    <scope>NUCLEOTIDE SEQUENCE [LARGE SCALE GENOMIC DNA]</scope>
    <source>
        <strain evidence="5">DSM 21843</strain>
    </source>
</reference>
<feature type="transmembrane region" description="Helical" evidence="2">
    <location>
        <begin position="40"/>
        <end position="65"/>
    </location>
</feature>
<proteinExistence type="predicted"/>
<dbReference type="EMBL" id="FOEC01000004">
    <property type="protein sequence ID" value="SEO71256.1"/>
    <property type="molecule type" value="Genomic_DNA"/>
</dbReference>
<dbReference type="KEGG" id="ddt:AAY81_06985"/>
<evidence type="ECO:0000313" key="5">
    <source>
        <dbReference type="Proteomes" id="UP000182975"/>
    </source>
</evidence>
<evidence type="ECO:0000313" key="4">
    <source>
        <dbReference type="EMBL" id="SEO71256.1"/>
    </source>
</evidence>
<dbReference type="AlphaFoldDB" id="A0A172RZ22"/>
<feature type="domain" description="SpoVT-AbrB" evidence="3">
    <location>
        <begin position="128"/>
        <end position="151"/>
    </location>
</feature>
<dbReference type="STRING" id="79604.AAY81_06985"/>
<organism evidence="4 5">
    <name type="scientific">Denitrobacterium detoxificans</name>
    <dbReference type="NCBI Taxonomy" id="79604"/>
    <lineage>
        <taxon>Bacteria</taxon>
        <taxon>Bacillati</taxon>
        <taxon>Actinomycetota</taxon>
        <taxon>Coriobacteriia</taxon>
        <taxon>Eggerthellales</taxon>
        <taxon>Eggerthellaceae</taxon>
        <taxon>Denitrobacterium</taxon>
    </lineage>
</organism>